<dbReference type="PANTHER" id="PTHR38032:SF1">
    <property type="entry name" value="RNA-BINDING PROTEIN KHPB N-TERMINAL DOMAIN-CONTAINING PROTEIN"/>
    <property type="match status" value="1"/>
</dbReference>
<feature type="domain" description="Flagellar Assembly Protein A N-terminal region" evidence="1">
    <location>
        <begin position="71"/>
        <end position="242"/>
    </location>
</feature>
<comment type="caution">
    <text evidence="2">The sequence shown here is derived from an EMBL/GenBank/DDBJ whole genome shotgun (WGS) entry which is preliminary data.</text>
</comment>
<dbReference type="EMBL" id="JBHLUU010000015">
    <property type="protein sequence ID" value="MFC0474513.1"/>
    <property type="molecule type" value="Genomic_DNA"/>
</dbReference>
<dbReference type="InterPro" id="IPR046866">
    <property type="entry name" value="FapA_N"/>
</dbReference>
<keyword evidence="3" id="KW-1185">Reference proteome</keyword>
<sequence>MDLINNEYIRLEEENGSIFITVLQKGYPLNQLDQLVREHPRIAITKFVELKASLEQAKIEKIHIGEWKPLISISISEDKMVAKMRLRVTEAVLLGEREKLMADISEALEVHGIKSGILQTEVKQPLVNKEFVIAKGEPALTGADAVVRYFQLSNRKPTIREDGKADYFDLNFIDEVKAGEWLGEKKSSTEGVPGRNVLGEVLLPKKGKDQPLFYDHKTVEKIENDNVTTLKALVDGVVQFKDGKISVGNHLIINGDVGTGTGNIQFDGSVTINGIVSAGFSVKATQDISILGELGISGVKEVESISGDIFIKGGVFGNNITIIKAAKNIFLKHANECILKAGEDIHIGYYSLGAKIKGRNIIANEEKGKIIGGTIEAKGKVSAAVFGNRLERKTFIQVEGFNRFELEHELSELLLRYKEKVFYVEGLKKQLDSFEDLQSHLNETQFKQFQRLKSIYEDEMIEVSFLEARRKNVMKLLETKGEGQVSIQVAAYPETTLQIKNQKKHVQSLIKGTIYCDRNTLYSE</sequence>
<gene>
    <name evidence="2" type="ORF">ACFFHF_04275</name>
</gene>
<proteinExistence type="predicted"/>
<dbReference type="PANTHER" id="PTHR38032">
    <property type="entry name" value="POLYMERASE-RELATED"/>
    <property type="match status" value="1"/>
</dbReference>
<organism evidence="2 3">
    <name type="scientific">Robertmurraya beringensis</name>
    <dbReference type="NCBI Taxonomy" id="641660"/>
    <lineage>
        <taxon>Bacteria</taxon>
        <taxon>Bacillati</taxon>
        <taxon>Bacillota</taxon>
        <taxon>Bacilli</taxon>
        <taxon>Bacillales</taxon>
        <taxon>Bacillaceae</taxon>
        <taxon>Robertmurraya</taxon>
    </lineage>
</organism>
<dbReference type="InterPro" id="IPR005646">
    <property type="entry name" value="FapA"/>
</dbReference>
<dbReference type="Pfam" id="PF03961">
    <property type="entry name" value="FapA"/>
    <property type="match status" value="1"/>
</dbReference>
<dbReference type="RefSeq" id="WP_160546545.1">
    <property type="nucleotide sequence ID" value="NZ_JBHLUU010000015.1"/>
</dbReference>
<evidence type="ECO:0000259" key="1">
    <source>
        <dbReference type="Pfam" id="PF20250"/>
    </source>
</evidence>
<protein>
    <submittedName>
        <fullName evidence="2">DUF342 domain-containing protein</fullName>
    </submittedName>
</protein>
<evidence type="ECO:0000313" key="3">
    <source>
        <dbReference type="Proteomes" id="UP001589738"/>
    </source>
</evidence>
<accession>A0ABV6KMJ1</accession>
<evidence type="ECO:0000313" key="2">
    <source>
        <dbReference type="EMBL" id="MFC0474513.1"/>
    </source>
</evidence>
<dbReference type="InterPro" id="IPR046865">
    <property type="entry name" value="FapA_b_solenoid"/>
</dbReference>
<reference evidence="2 3" key="1">
    <citation type="submission" date="2024-09" db="EMBL/GenBank/DDBJ databases">
        <authorList>
            <person name="Sun Q."/>
            <person name="Mori K."/>
        </authorList>
    </citation>
    <scope>NUCLEOTIDE SEQUENCE [LARGE SCALE GENOMIC DNA]</scope>
    <source>
        <strain evidence="2 3">CGMCC 1.9126</strain>
    </source>
</reference>
<dbReference type="Proteomes" id="UP001589738">
    <property type="component" value="Unassembled WGS sequence"/>
</dbReference>
<dbReference type="Pfam" id="PF20250">
    <property type="entry name" value="FapA_N"/>
    <property type="match status" value="1"/>
</dbReference>
<name>A0ABV6KMJ1_9BACI</name>